<name>A0AAN6ZIR7_9PEZI</name>
<dbReference type="Proteomes" id="UP001304895">
    <property type="component" value="Unassembled WGS sequence"/>
</dbReference>
<proteinExistence type="predicted"/>
<evidence type="ECO:0000256" key="1">
    <source>
        <dbReference type="SAM" id="MobiDB-lite"/>
    </source>
</evidence>
<feature type="region of interest" description="Disordered" evidence="1">
    <location>
        <begin position="31"/>
        <end position="68"/>
    </location>
</feature>
<reference evidence="2" key="2">
    <citation type="submission" date="2023-05" db="EMBL/GenBank/DDBJ databases">
        <authorList>
            <consortium name="Lawrence Berkeley National Laboratory"/>
            <person name="Steindorff A."/>
            <person name="Hensen N."/>
            <person name="Bonometti L."/>
            <person name="Westerberg I."/>
            <person name="Brannstrom I.O."/>
            <person name="Guillou S."/>
            <person name="Cros-Aarteil S."/>
            <person name="Calhoun S."/>
            <person name="Haridas S."/>
            <person name="Kuo A."/>
            <person name="Mondo S."/>
            <person name="Pangilinan J."/>
            <person name="Riley R."/>
            <person name="Labutti K."/>
            <person name="Andreopoulos B."/>
            <person name="Lipzen A."/>
            <person name="Chen C."/>
            <person name="Yanf M."/>
            <person name="Daum C."/>
            <person name="Ng V."/>
            <person name="Clum A."/>
            <person name="Ohm R."/>
            <person name="Martin F."/>
            <person name="Silar P."/>
            <person name="Natvig D."/>
            <person name="Lalanne C."/>
            <person name="Gautier V."/>
            <person name="Ament-Velasquez S.L."/>
            <person name="Kruys A."/>
            <person name="Hutchinson M.I."/>
            <person name="Powell A.J."/>
            <person name="Barry K."/>
            <person name="Miller A.N."/>
            <person name="Grigoriev I.V."/>
            <person name="Debuchy R."/>
            <person name="Gladieux P."/>
            <person name="Thoren M.H."/>
            <person name="Johannesson H."/>
        </authorList>
    </citation>
    <scope>NUCLEOTIDE SEQUENCE</scope>
    <source>
        <strain evidence="2">CBS 123565</strain>
    </source>
</reference>
<protein>
    <submittedName>
        <fullName evidence="2">Uncharacterized protein</fullName>
    </submittedName>
</protein>
<feature type="compositionally biased region" description="Basic and acidic residues" evidence="1">
    <location>
        <begin position="41"/>
        <end position="56"/>
    </location>
</feature>
<dbReference type="EMBL" id="MU853401">
    <property type="protein sequence ID" value="KAK4138951.1"/>
    <property type="molecule type" value="Genomic_DNA"/>
</dbReference>
<sequence length="68" mass="7505">MRDADAGRGKKDQAAPAFVASEAEKCVEQVQACPETQPGEATRHEHNAQKSPEKPRQAPQPFMQFQTL</sequence>
<comment type="caution">
    <text evidence="2">The sequence shown here is derived from an EMBL/GenBank/DDBJ whole genome shotgun (WGS) entry which is preliminary data.</text>
</comment>
<organism evidence="2 3">
    <name type="scientific">Trichocladium antarcticum</name>
    <dbReference type="NCBI Taxonomy" id="1450529"/>
    <lineage>
        <taxon>Eukaryota</taxon>
        <taxon>Fungi</taxon>
        <taxon>Dikarya</taxon>
        <taxon>Ascomycota</taxon>
        <taxon>Pezizomycotina</taxon>
        <taxon>Sordariomycetes</taxon>
        <taxon>Sordariomycetidae</taxon>
        <taxon>Sordariales</taxon>
        <taxon>Chaetomiaceae</taxon>
        <taxon>Trichocladium</taxon>
    </lineage>
</organism>
<dbReference type="AlphaFoldDB" id="A0AAN6ZIR7"/>
<gene>
    <name evidence="2" type="ORF">BT67DRAFT_438250</name>
</gene>
<keyword evidence="3" id="KW-1185">Reference proteome</keyword>
<reference evidence="2" key="1">
    <citation type="journal article" date="2023" name="Mol. Phylogenet. Evol.">
        <title>Genome-scale phylogeny and comparative genomics of the fungal order Sordariales.</title>
        <authorList>
            <person name="Hensen N."/>
            <person name="Bonometti L."/>
            <person name="Westerberg I."/>
            <person name="Brannstrom I.O."/>
            <person name="Guillou S."/>
            <person name="Cros-Aarteil S."/>
            <person name="Calhoun S."/>
            <person name="Haridas S."/>
            <person name="Kuo A."/>
            <person name="Mondo S."/>
            <person name="Pangilinan J."/>
            <person name="Riley R."/>
            <person name="LaButti K."/>
            <person name="Andreopoulos B."/>
            <person name="Lipzen A."/>
            <person name="Chen C."/>
            <person name="Yan M."/>
            <person name="Daum C."/>
            <person name="Ng V."/>
            <person name="Clum A."/>
            <person name="Steindorff A."/>
            <person name="Ohm R.A."/>
            <person name="Martin F."/>
            <person name="Silar P."/>
            <person name="Natvig D.O."/>
            <person name="Lalanne C."/>
            <person name="Gautier V."/>
            <person name="Ament-Velasquez S.L."/>
            <person name="Kruys A."/>
            <person name="Hutchinson M.I."/>
            <person name="Powell A.J."/>
            <person name="Barry K."/>
            <person name="Miller A.N."/>
            <person name="Grigoriev I.V."/>
            <person name="Debuchy R."/>
            <person name="Gladieux P."/>
            <person name="Hiltunen Thoren M."/>
            <person name="Johannesson H."/>
        </authorList>
    </citation>
    <scope>NUCLEOTIDE SEQUENCE</scope>
    <source>
        <strain evidence="2">CBS 123565</strain>
    </source>
</reference>
<evidence type="ECO:0000313" key="3">
    <source>
        <dbReference type="Proteomes" id="UP001304895"/>
    </source>
</evidence>
<evidence type="ECO:0000313" key="2">
    <source>
        <dbReference type="EMBL" id="KAK4138951.1"/>
    </source>
</evidence>
<accession>A0AAN6ZIR7</accession>